<dbReference type="CDD" id="cd01335">
    <property type="entry name" value="Radical_SAM"/>
    <property type="match status" value="1"/>
</dbReference>
<evidence type="ECO:0000256" key="2">
    <source>
        <dbReference type="ARBA" id="ARBA00003522"/>
    </source>
</evidence>
<evidence type="ECO:0000256" key="7">
    <source>
        <dbReference type="ARBA" id="ARBA00022691"/>
    </source>
</evidence>
<dbReference type="InterPro" id="IPR007197">
    <property type="entry name" value="rSAM"/>
</dbReference>
<dbReference type="PANTHER" id="PTHR43787:SF13">
    <property type="entry name" value="FEMO COFACTOR BIOSYNTHESIS PROTEIN NIFB"/>
    <property type="match status" value="1"/>
</dbReference>
<comment type="similarity">
    <text evidence="4">Belongs to the radical SAM superfamily. NifB family.</text>
</comment>
<comment type="cofactor">
    <cofactor evidence="1">
        <name>[4Fe-4S] cluster</name>
        <dbReference type="ChEBI" id="CHEBI:49883"/>
    </cofactor>
</comment>
<evidence type="ECO:0000256" key="9">
    <source>
        <dbReference type="ARBA" id="ARBA00023004"/>
    </source>
</evidence>
<evidence type="ECO:0000313" key="16">
    <source>
        <dbReference type="EMBL" id="BAS00763.1"/>
    </source>
</evidence>
<gene>
    <name evidence="16" type="ORF">BV133_3169</name>
</gene>
<name>A0A182D781_BLAVI</name>
<organism evidence="16">
    <name type="scientific">Blastochloris viridis</name>
    <name type="common">Rhodopseudomonas viridis</name>
    <dbReference type="NCBI Taxonomy" id="1079"/>
    <lineage>
        <taxon>Bacteria</taxon>
        <taxon>Pseudomonadati</taxon>
        <taxon>Pseudomonadota</taxon>
        <taxon>Alphaproteobacteria</taxon>
        <taxon>Hyphomicrobiales</taxon>
        <taxon>Blastochloridaceae</taxon>
        <taxon>Blastochloris</taxon>
    </lineage>
</organism>
<dbReference type="SMART" id="SM00729">
    <property type="entry name" value="Elp3"/>
    <property type="match status" value="1"/>
</dbReference>
<dbReference type="GO" id="GO:0051539">
    <property type="term" value="F:4 iron, 4 sulfur cluster binding"/>
    <property type="evidence" value="ECO:0007669"/>
    <property type="project" value="UniProtKB-KW"/>
</dbReference>
<keyword evidence="8" id="KW-0479">Metal-binding</keyword>
<evidence type="ECO:0000256" key="13">
    <source>
        <dbReference type="ARBA" id="ARBA00030926"/>
    </source>
</evidence>
<keyword evidence="11" id="KW-0535">Nitrogen fixation</keyword>
<keyword evidence="9" id="KW-0408">Iron</keyword>
<evidence type="ECO:0000256" key="12">
    <source>
        <dbReference type="ARBA" id="ARBA00023239"/>
    </source>
</evidence>
<dbReference type="PATRIC" id="fig|1079.8.peg.3271"/>
<protein>
    <recommendedName>
        <fullName evidence="5">FeMo cofactor biosynthesis protein NifB</fullName>
    </recommendedName>
    <alternativeName>
        <fullName evidence="14">Nitrogenase cofactor maturase NifB</fullName>
    </alternativeName>
    <alternativeName>
        <fullName evidence="13">Radical SAM assemblase NifB</fullName>
    </alternativeName>
</protein>
<keyword evidence="10" id="KW-0411">Iron-sulfur</keyword>
<dbReference type="PANTHER" id="PTHR43787">
    <property type="entry name" value="FEMO COFACTOR BIOSYNTHESIS PROTEIN NIFB-RELATED"/>
    <property type="match status" value="1"/>
</dbReference>
<dbReference type="SFLD" id="SFLDG01067">
    <property type="entry name" value="SPASM/twitch_domain_containing"/>
    <property type="match status" value="1"/>
</dbReference>
<dbReference type="PROSITE" id="PS51918">
    <property type="entry name" value="RADICAL_SAM"/>
    <property type="match status" value="1"/>
</dbReference>
<dbReference type="GO" id="GO:0016829">
    <property type="term" value="F:lyase activity"/>
    <property type="evidence" value="ECO:0007669"/>
    <property type="project" value="UniProtKB-KW"/>
</dbReference>
<dbReference type="InterPro" id="IPR013785">
    <property type="entry name" value="Aldolase_TIM"/>
</dbReference>
<evidence type="ECO:0000256" key="4">
    <source>
        <dbReference type="ARBA" id="ARBA00006804"/>
    </source>
</evidence>
<keyword evidence="6" id="KW-0004">4Fe-4S</keyword>
<evidence type="ECO:0000256" key="10">
    <source>
        <dbReference type="ARBA" id="ARBA00023014"/>
    </source>
</evidence>
<keyword evidence="7" id="KW-0949">S-adenosyl-L-methionine</keyword>
<evidence type="ECO:0000256" key="5">
    <source>
        <dbReference type="ARBA" id="ARBA00021702"/>
    </source>
</evidence>
<comment type="pathway">
    <text evidence="3">Cofactor biosynthesis; Fe-Mo cofactor biosynthesis.</text>
</comment>
<dbReference type="InterPro" id="IPR006638">
    <property type="entry name" value="Elp3/MiaA/NifB-like_rSAM"/>
</dbReference>
<comment type="function">
    <text evidence="2">Involved in the biosynthesis of the iron-molybdenum cofactor (FeMo-co or M-cluster) found in the dinitrogenase enzyme of the nitrogenase complex in nitrogen-fixing microorganisms. NifB catalyzes the crucial step of radical SAM-dependent carbide insertion that occurs concomitant with the insertion of a 9th sulfur and the rearrangement/coupling of two [4Fe-4S] clusters into a [8Fe-9S-C] cluster, the precursor to the M-cluster.</text>
</comment>
<dbReference type="UniPathway" id="UPA00782"/>
<dbReference type="InterPro" id="IPR058240">
    <property type="entry name" value="rSAM_sf"/>
</dbReference>
<accession>A0A182D781</accession>
<dbReference type="EMBL" id="AP014854">
    <property type="protein sequence ID" value="BAS00763.1"/>
    <property type="molecule type" value="Genomic_DNA"/>
</dbReference>
<keyword evidence="12" id="KW-0456">Lyase</keyword>
<dbReference type="Pfam" id="PF04055">
    <property type="entry name" value="Radical_SAM"/>
    <property type="match status" value="1"/>
</dbReference>
<dbReference type="AlphaFoldDB" id="A0A182D781"/>
<dbReference type="SUPFAM" id="SSF102114">
    <property type="entry name" value="Radical SAM enzymes"/>
    <property type="match status" value="1"/>
</dbReference>
<reference evidence="16" key="1">
    <citation type="journal article" date="2015" name="Genome Announc.">
        <title>Complete Genome Sequence of the Bacteriochlorophyll b-Producing Photosynthetic Bacterium Blastochloris viridis.</title>
        <authorList>
            <person name="Tsukatani Y."/>
            <person name="Hirose Y."/>
            <person name="Harada J."/>
            <person name="Misawa N."/>
            <person name="Mori K."/>
            <person name="Inoue K."/>
            <person name="Tamiaki H."/>
        </authorList>
    </citation>
    <scope>NUCLEOTIDE SEQUENCE [LARGE SCALE GENOMIC DNA]</scope>
    <source>
        <strain evidence="16">DSM 133</strain>
    </source>
</reference>
<evidence type="ECO:0000256" key="3">
    <source>
        <dbReference type="ARBA" id="ARBA00005155"/>
    </source>
</evidence>
<evidence type="ECO:0000256" key="8">
    <source>
        <dbReference type="ARBA" id="ARBA00022723"/>
    </source>
</evidence>
<evidence type="ECO:0000256" key="1">
    <source>
        <dbReference type="ARBA" id="ARBA00001966"/>
    </source>
</evidence>
<evidence type="ECO:0000259" key="15">
    <source>
        <dbReference type="PROSITE" id="PS51918"/>
    </source>
</evidence>
<dbReference type="Gene3D" id="3.20.20.70">
    <property type="entry name" value="Aldolase class I"/>
    <property type="match status" value="1"/>
</dbReference>
<evidence type="ECO:0000256" key="11">
    <source>
        <dbReference type="ARBA" id="ARBA00023231"/>
    </source>
</evidence>
<evidence type="ECO:0000256" key="14">
    <source>
        <dbReference type="ARBA" id="ARBA00032102"/>
    </source>
</evidence>
<feature type="domain" description="Radical SAM core" evidence="15">
    <location>
        <begin position="33"/>
        <end position="276"/>
    </location>
</feature>
<proteinExistence type="inferred from homology"/>
<dbReference type="SFLD" id="SFLDS00029">
    <property type="entry name" value="Radical_SAM"/>
    <property type="match status" value="1"/>
</dbReference>
<dbReference type="GO" id="GO:0046872">
    <property type="term" value="F:metal ion binding"/>
    <property type="evidence" value="ECO:0007669"/>
    <property type="project" value="UniProtKB-KW"/>
</dbReference>
<evidence type="ECO:0000256" key="6">
    <source>
        <dbReference type="ARBA" id="ARBA00022485"/>
    </source>
</evidence>
<sequence length="304" mass="32457">MCPAQAMRPASATPAFPALEGRHPCFSTTAEGHARSARLHLPVSPGCNIACAFCKRDFNRRDQRPGVATRLLTPDEATDIVARALELCSTLAVVGIAGPGDPLASTHALDTFALVRRRWPHLILCLSTNGLMLPAHLDAIADVGVATLTVTVNAVDPAIQAQITPKIAWQRRRLNGIEAAERLIANQLEGIKGAAERGLTVKVNTVLIPGVNDHHIGDVAAQVAAAGARLINVIALIPQHDFAHLPAPGMVMRHRARTDAAQHLKVFTHCQRCRADACGIPGVSDYTEQLYGDRLVAEPTFSHG</sequence>